<feature type="domain" description="NADH-Ubiquinone oxidoreductase (complex I) chain 5 N-terminal" evidence="7">
    <location>
        <begin position="71"/>
        <end position="116"/>
    </location>
</feature>
<feature type="transmembrane region" description="Helical" evidence="5">
    <location>
        <begin position="213"/>
        <end position="235"/>
    </location>
</feature>
<dbReference type="PANTHER" id="PTHR43373">
    <property type="entry name" value="NA(+)/H(+) ANTIPORTER SUBUNIT"/>
    <property type="match status" value="1"/>
</dbReference>
<organism evidence="8 9">
    <name type="scientific">Methanohalarchaeum thermophilum</name>
    <dbReference type="NCBI Taxonomy" id="1903181"/>
    <lineage>
        <taxon>Archaea</taxon>
        <taxon>Methanobacteriati</taxon>
        <taxon>Methanobacteriota</taxon>
        <taxon>Methanonatronarchaeia</taxon>
        <taxon>Methanonatronarchaeales</taxon>
        <taxon>Methanonatronarchaeaceae</taxon>
        <taxon>Candidatus Methanohalarchaeum</taxon>
    </lineage>
</organism>
<dbReference type="STRING" id="1903181.BTN85_0593"/>
<dbReference type="Pfam" id="PF00361">
    <property type="entry name" value="Proton_antipo_M"/>
    <property type="match status" value="1"/>
</dbReference>
<evidence type="ECO:0000256" key="3">
    <source>
        <dbReference type="ARBA" id="ARBA00022989"/>
    </source>
</evidence>
<keyword evidence="3 5" id="KW-1133">Transmembrane helix</keyword>
<accession>A0A1Q6DUT9</accession>
<feature type="transmembrane region" description="Helical" evidence="5">
    <location>
        <begin position="6"/>
        <end position="26"/>
    </location>
</feature>
<name>A0A1Q6DUT9_METT1</name>
<evidence type="ECO:0000256" key="2">
    <source>
        <dbReference type="ARBA" id="ARBA00022692"/>
    </source>
</evidence>
<evidence type="ECO:0000256" key="1">
    <source>
        <dbReference type="ARBA" id="ARBA00004141"/>
    </source>
</evidence>
<gene>
    <name evidence="8" type="ORF">BTN85_0593</name>
</gene>
<sequence>MPITDLRPILPIIIGLITSILILAIGKRHKDIREAISLISAILMVSVIITMLPQVYQGTKYVYHTPELISNVSVSFMVDQFSIFFSLLSSSLWFFTTIYSIGYMRGLEEHSQTRYYSFFAICIASTVGIAHSSNLFSLFIFYELLTIATYPLVIHDETQESIRAGKKYLAYTLTGGILVLFGLIWTYVISGSLAFTEGGLLNSQIASFNDLRILFTVFILGFGVKSAIMPLHGWLPTAMIAPTPVSALLHCVAVVKSGCFGIVRVVLDVFGPGLVRDLGLSYPLAFVASVTIIVSMIIAYKKDHLKAKLAYSTINELSYIVLGVAFCTQIGIAGGIVHIFNHAHMKIGMFFFAGAIFVQAGKEYTSDLDGIGKRMPISTLVFTIGALSLAGTPPLVGFISKWYLISGSIEAEMVIYSAVLIISALLNVVVFWPIIYRSFFKEPEVKKMSIPSKSLLIPMLYSAVITIIFGIFAQKQFFPLKLAFEIAKKAVGG</sequence>
<dbReference type="InterPro" id="IPR001750">
    <property type="entry name" value="ND/Mrp_TM"/>
</dbReference>
<comment type="caution">
    <text evidence="8">The sequence shown here is derived from an EMBL/GenBank/DDBJ whole genome shotgun (WGS) entry which is preliminary data.</text>
</comment>
<proteinExistence type="predicted"/>
<evidence type="ECO:0000313" key="8">
    <source>
        <dbReference type="EMBL" id="OKY78108.1"/>
    </source>
</evidence>
<keyword evidence="9" id="KW-1185">Reference proteome</keyword>
<dbReference type="InterPro" id="IPR001516">
    <property type="entry name" value="Proton_antipo_N"/>
</dbReference>
<protein>
    <submittedName>
        <fullName evidence="8">Multisubunit Na+/H+ antiporter MnhD subunit</fullName>
    </submittedName>
</protein>
<feature type="transmembrane region" description="Helical" evidence="5">
    <location>
        <begin position="115"/>
        <end position="133"/>
    </location>
</feature>
<evidence type="ECO:0000259" key="7">
    <source>
        <dbReference type="Pfam" id="PF00662"/>
    </source>
</evidence>
<feature type="transmembrane region" description="Helical" evidence="5">
    <location>
        <begin position="38"/>
        <end position="56"/>
    </location>
</feature>
<keyword evidence="4 5" id="KW-0472">Membrane</keyword>
<feature type="transmembrane region" description="Helical" evidence="5">
    <location>
        <begin position="319"/>
        <end position="341"/>
    </location>
</feature>
<feature type="transmembrane region" description="Helical" evidence="5">
    <location>
        <begin position="415"/>
        <end position="435"/>
    </location>
</feature>
<dbReference type="Proteomes" id="UP000185744">
    <property type="component" value="Unassembled WGS sequence"/>
</dbReference>
<feature type="transmembrane region" description="Helical" evidence="5">
    <location>
        <begin position="455"/>
        <end position="473"/>
    </location>
</feature>
<reference evidence="8" key="1">
    <citation type="submission" date="2016-12" db="EMBL/GenBank/DDBJ databases">
        <title>Discovery of methanogenic haloarchaea.</title>
        <authorList>
            <person name="Sorokin D.Y."/>
            <person name="Makarova K.S."/>
            <person name="Abbas B."/>
            <person name="Ferrer M."/>
            <person name="Golyshin P.N."/>
        </authorList>
    </citation>
    <scope>NUCLEOTIDE SEQUENCE [LARGE SCALE GENOMIC DNA]</scope>
    <source>
        <strain evidence="8">HMET1</strain>
    </source>
</reference>
<feature type="transmembrane region" description="Helical" evidence="5">
    <location>
        <begin position="139"/>
        <end position="156"/>
    </location>
</feature>
<dbReference type="Pfam" id="PF00662">
    <property type="entry name" value="Proton_antipo_N"/>
    <property type="match status" value="1"/>
</dbReference>
<feature type="transmembrane region" description="Helical" evidence="5">
    <location>
        <begin position="377"/>
        <end position="403"/>
    </location>
</feature>
<dbReference type="PANTHER" id="PTHR43373:SF1">
    <property type="entry name" value="NA(+)_H(+) ANTIPORTER SUBUNIT A"/>
    <property type="match status" value="1"/>
</dbReference>
<feature type="transmembrane region" description="Helical" evidence="5">
    <location>
        <begin position="247"/>
        <end position="267"/>
    </location>
</feature>
<evidence type="ECO:0000256" key="5">
    <source>
        <dbReference type="SAM" id="Phobius"/>
    </source>
</evidence>
<feature type="transmembrane region" description="Helical" evidence="5">
    <location>
        <begin position="168"/>
        <end position="193"/>
    </location>
</feature>
<dbReference type="GO" id="GO:0016020">
    <property type="term" value="C:membrane"/>
    <property type="evidence" value="ECO:0007669"/>
    <property type="project" value="UniProtKB-SubCell"/>
</dbReference>
<dbReference type="InParanoid" id="A0A1Q6DUT9"/>
<dbReference type="InterPro" id="IPR050616">
    <property type="entry name" value="CPA3_Na-H_Antiporter_A"/>
</dbReference>
<feature type="transmembrane region" description="Helical" evidence="5">
    <location>
        <begin position="279"/>
        <end position="299"/>
    </location>
</feature>
<keyword evidence="2 5" id="KW-0812">Transmembrane</keyword>
<dbReference type="PRINTS" id="PR01434">
    <property type="entry name" value="NADHDHGNASE5"/>
</dbReference>
<comment type="subcellular location">
    <subcellularLocation>
        <location evidence="1">Membrane</location>
        <topology evidence="1">Multi-pass membrane protein</topology>
    </subcellularLocation>
</comment>
<feature type="domain" description="NADH:quinone oxidoreductase/Mrp antiporter transmembrane" evidence="6">
    <location>
        <begin position="132"/>
        <end position="424"/>
    </location>
</feature>
<dbReference type="AlphaFoldDB" id="A0A1Q6DUT9"/>
<evidence type="ECO:0000313" key="9">
    <source>
        <dbReference type="Proteomes" id="UP000185744"/>
    </source>
</evidence>
<evidence type="ECO:0000256" key="4">
    <source>
        <dbReference type="ARBA" id="ARBA00023136"/>
    </source>
</evidence>
<dbReference type="FunCoup" id="A0A1Q6DUT9">
    <property type="interactions" value="9"/>
</dbReference>
<dbReference type="EMBL" id="MSDW01000001">
    <property type="protein sequence ID" value="OKY78108.1"/>
    <property type="molecule type" value="Genomic_DNA"/>
</dbReference>
<evidence type="ECO:0000259" key="6">
    <source>
        <dbReference type="Pfam" id="PF00361"/>
    </source>
</evidence>
<feature type="transmembrane region" description="Helical" evidence="5">
    <location>
        <begin position="81"/>
        <end position="103"/>
    </location>
</feature>